<sequence length="1194" mass="134682">MDVSNDICQLKEASVSEKLELYKKIIKNIGEVCKKNESNILEKDVETLSQEILLDLNQNSLSNVVLEQLEILLNVNKTIKQILTDTQLKSFINGVINFIKHSDGDGGLNLCFSCLNETMIDVKLENDVLDDLLSKAAEIISKRTIPVPLYLTVCSYIEKFFKEYEDKVSNFMHIVPKLIYPPLSHSSCKVREIAERTLDNFPKLVLFAENEVAANVLLKLIKEPYCKELLSLFKEKQELYVLKVWKHVVNAMGKTLHNNLPAMTSFFQVIEKGFKSIDDEVCKSAFLTWKHLISNLALNNAVLNDSKKLRFVLKPFKNLSKFNECVSFAVCDTWWHLAWNLSNNLSSRFTEVLIPLLEFTLGKPAQGSHEKVVPKANQIFLLKRGCHFLLRILEQPPSNSLNKISSPKKLPSLMFISLQTPIDIKVIIRHFKDILPLMKVVIEVFGHTKDMANHIECLLKSVLFIMSAVIEDKNKESIESLITLISFIEDIIIAQLCPPLICLKCVDSLSKLPRSILVSHCFNYGPRKSQDILCIILLKVLVNPFLFTTEMPNKRFLMAYNRLIQACLGESLNPLLMAHKIINIVKNITSQNIDAEILFEIWSGIASPLLEAIEKTQEVNQGDRQEHDFSCLYDVLLCPFESIFPVSMNQLRIKPAFRLWTNLYKTFVRCASLVPTTLPNEVCEHFCTRLKTYFKDDLLKEPQYFEAVCFLLQTVLESIDFSSVGSSSTSGFSNGSLLMKKKKPLGNLTAFIDLLSLLLTSFYVNYIEHEEDIYQSCTPKAQRKGHISKAAVPLDLVKTFFGNLKTGSVISCALEELALPLSKFFVDSQKKANANIIGAKLEVLWNVVTSSIELHYLGPYDTDFLTTICLLLESAITHPRRHIKERSRRFWFATFAPVISSLKLPESLKTILKKSKLSLMPDENVSSLEDYTCTHASDSIEDEVVTFENVPNLKESFVKPFEINKVSEPKPVKEAESKILKESKTSIKNIDELPSSVTKSDASICPSTKLIPSADDIPSSLEYQSSDENLTDYCNLSISPLLVNSEESVCSILKDLTTPTWAHGLATLLFSKNIKTIGDLCKLNVHELRALPIKSPKVACLHNALIGHLKHTQDAISEKLNLDDWSLSTDSPENKINGIEANASLEAGKIQSEILEGVAQELLCDDRIQKLSTESLVALSKKCFLEVTKRLEDV</sequence>
<evidence type="ECO:0000313" key="9">
    <source>
        <dbReference type="Proteomes" id="UP000886998"/>
    </source>
</evidence>
<feature type="domain" description="Telomere-associated protein Rif1 N-terminal" evidence="7">
    <location>
        <begin position="12"/>
        <end position="351"/>
    </location>
</feature>
<dbReference type="Pfam" id="PF12231">
    <property type="entry name" value="Rif1_N"/>
    <property type="match status" value="1"/>
</dbReference>
<organism evidence="8 9">
    <name type="scientific">Trichonephila inaurata madagascariensis</name>
    <dbReference type="NCBI Taxonomy" id="2747483"/>
    <lineage>
        <taxon>Eukaryota</taxon>
        <taxon>Metazoa</taxon>
        <taxon>Ecdysozoa</taxon>
        <taxon>Arthropoda</taxon>
        <taxon>Chelicerata</taxon>
        <taxon>Arachnida</taxon>
        <taxon>Araneae</taxon>
        <taxon>Araneomorphae</taxon>
        <taxon>Entelegynae</taxon>
        <taxon>Araneoidea</taxon>
        <taxon>Nephilidae</taxon>
        <taxon>Trichonephila</taxon>
        <taxon>Trichonephila inaurata</taxon>
    </lineage>
</organism>
<dbReference type="InterPro" id="IPR022031">
    <property type="entry name" value="Rif1_N"/>
</dbReference>
<gene>
    <name evidence="8" type="primary">Rif1</name>
    <name evidence="8" type="ORF">TNIN_300621</name>
</gene>
<evidence type="ECO:0000256" key="3">
    <source>
        <dbReference type="ARBA" id="ARBA00022454"/>
    </source>
</evidence>
<comment type="caution">
    <text evidence="8">The sequence shown here is derived from an EMBL/GenBank/DDBJ whole genome shotgun (WGS) entry which is preliminary data.</text>
</comment>
<dbReference type="PANTHER" id="PTHR22928">
    <property type="entry name" value="TELOMERE-ASSOCIATED PROTEIN RIF1"/>
    <property type="match status" value="1"/>
</dbReference>
<dbReference type="AlphaFoldDB" id="A0A8X6XVN1"/>
<evidence type="ECO:0000313" key="8">
    <source>
        <dbReference type="EMBL" id="GFY59534.1"/>
    </source>
</evidence>
<dbReference type="GO" id="GO:0140445">
    <property type="term" value="C:chromosome, telomeric repeat region"/>
    <property type="evidence" value="ECO:0007669"/>
    <property type="project" value="TreeGrafter"/>
</dbReference>
<evidence type="ECO:0000256" key="1">
    <source>
        <dbReference type="ARBA" id="ARBA00004123"/>
    </source>
</evidence>
<evidence type="ECO:0000256" key="4">
    <source>
        <dbReference type="ARBA" id="ARBA00022895"/>
    </source>
</evidence>
<dbReference type="GO" id="GO:0000723">
    <property type="term" value="P:telomere maintenance"/>
    <property type="evidence" value="ECO:0007669"/>
    <property type="project" value="TreeGrafter"/>
</dbReference>
<dbReference type="Proteomes" id="UP000886998">
    <property type="component" value="Unassembled WGS sequence"/>
</dbReference>
<protein>
    <submittedName>
        <fullName evidence="8">Telomere-associated protein RIF1</fullName>
    </submittedName>
</protein>
<dbReference type="PANTHER" id="PTHR22928:SF3">
    <property type="entry name" value="TELOMERE-ASSOCIATED PROTEIN RIF1"/>
    <property type="match status" value="1"/>
</dbReference>
<dbReference type="OrthoDB" id="6437532at2759"/>
<keyword evidence="6" id="KW-0131">Cell cycle</keyword>
<accession>A0A8X6XVN1</accession>
<evidence type="ECO:0000256" key="2">
    <source>
        <dbReference type="ARBA" id="ARBA00004574"/>
    </source>
</evidence>
<dbReference type="SUPFAM" id="SSF48371">
    <property type="entry name" value="ARM repeat"/>
    <property type="match status" value="1"/>
</dbReference>
<keyword evidence="3" id="KW-0158">Chromosome</keyword>
<dbReference type="GO" id="GO:0005634">
    <property type="term" value="C:nucleus"/>
    <property type="evidence" value="ECO:0007669"/>
    <property type="project" value="UniProtKB-SubCell"/>
</dbReference>
<keyword evidence="5" id="KW-0539">Nucleus</keyword>
<proteinExistence type="predicted"/>
<name>A0A8X6XVN1_9ARAC</name>
<reference evidence="8" key="1">
    <citation type="submission" date="2020-08" db="EMBL/GenBank/DDBJ databases">
        <title>Multicomponent nature underlies the extraordinary mechanical properties of spider dragline silk.</title>
        <authorList>
            <person name="Kono N."/>
            <person name="Nakamura H."/>
            <person name="Mori M."/>
            <person name="Yoshida Y."/>
            <person name="Ohtoshi R."/>
            <person name="Malay A.D."/>
            <person name="Moran D.A.P."/>
            <person name="Tomita M."/>
            <person name="Numata K."/>
            <person name="Arakawa K."/>
        </authorList>
    </citation>
    <scope>NUCLEOTIDE SEQUENCE</scope>
</reference>
<comment type="subcellular location">
    <subcellularLocation>
        <location evidence="2">Chromosome</location>
        <location evidence="2">Telomere</location>
    </subcellularLocation>
    <subcellularLocation>
        <location evidence="1">Nucleus</location>
    </subcellularLocation>
</comment>
<evidence type="ECO:0000259" key="7">
    <source>
        <dbReference type="Pfam" id="PF12231"/>
    </source>
</evidence>
<keyword evidence="4" id="KW-0779">Telomere</keyword>
<evidence type="ECO:0000256" key="5">
    <source>
        <dbReference type="ARBA" id="ARBA00023242"/>
    </source>
</evidence>
<dbReference type="InterPro" id="IPR016024">
    <property type="entry name" value="ARM-type_fold"/>
</dbReference>
<dbReference type="EMBL" id="BMAV01012671">
    <property type="protein sequence ID" value="GFY59534.1"/>
    <property type="molecule type" value="Genomic_DNA"/>
</dbReference>
<evidence type="ECO:0000256" key="6">
    <source>
        <dbReference type="ARBA" id="ARBA00023306"/>
    </source>
</evidence>
<keyword evidence="9" id="KW-1185">Reference proteome</keyword>